<feature type="non-terminal residue" evidence="2">
    <location>
        <position position="74"/>
    </location>
</feature>
<dbReference type="EMBL" id="HACG01002708">
    <property type="protein sequence ID" value="CEK49573.1"/>
    <property type="molecule type" value="Transcribed_RNA"/>
</dbReference>
<dbReference type="AlphaFoldDB" id="A0A0B6Y0C4"/>
<reference evidence="2" key="1">
    <citation type="submission" date="2014-12" db="EMBL/GenBank/DDBJ databases">
        <title>Insight into the proteome of Arion vulgaris.</title>
        <authorList>
            <person name="Aradska J."/>
            <person name="Bulat T."/>
            <person name="Smidak R."/>
            <person name="Sarate P."/>
            <person name="Gangsoo J."/>
            <person name="Sialana F."/>
            <person name="Bilban M."/>
            <person name="Lubec G."/>
        </authorList>
    </citation>
    <scope>NUCLEOTIDE SEQUENCE</scope>
    <source>
        <tissue evidence="2">Skin</tissue>
    </source>
</reference>
<feature type="region of interest" description="Disordered" evidence="1">
    <location>
        <begin position="1"/>
        <end position="74"/>
    </location>
</feature>
<evidence type="ECO:0000256" key="1">
    <source>
        <dbReference type="SAM" id="MobiDB-lite"/>
    </source>
</evidence>
<accession>A0A0B6Y0C4</accession>
<protein>
    <submittedName>
        <fullName evidence="2">Uncharacterized protein</fullName>
    </submittedName>
</protein>
<feature type="non-terminal residue" evidence="2">
    <location>
        <position position="1"/>
    </location>
</feature>
<proteinExistence type="predicted"/>
<feature type="compositionally biased region" description="Basic and acidic residues" evidence="1">
    <location>
        <begin position="47"/>
        <end position="74"/>
    </location>
</feature>
<sequence length="74" mass="8604">VESRNLEGIDNNSYIRSNDDDLIRRSGKNQSYDSGDDDTNYKSDSNYSREVEETPTSKRHRDVADPRTPERHND</sequence>
<name>A0A0B6Y0C4_9EUPU</name>
<organism evidence="2">
    <name type="scientific">Arion vulgaris</name>
    <dbReference type="NCBI Taxonomy" id="1028688"/>
    <lineage>
        <taxon>Eukaryota</taxon>
        <taxon>Metazoa</taxon>
        <taxon>Spiralia</taxon>
        <taxon>Lophotrochozoa</taxon>
        <taxon>Mollusca</taxon>
        <taxon>Gastropoda</taxon>
        <taxon>Heterobranchia</taxon>
        <taxon>Euthyneura</taxon>
        <taxon>Panpulmonata</taxon>
        <taxon>Eupulmonata</taxon>
        <taxon>Stylommatophora</taxon>
        <taxon>Helicina</taxon>
        <taxon>Arionoidea</taxon>
        <taxon>Arionidae</taxon>
        <taxon>Arion</taxon>
    </lineage>
</organism>
<gene>
    <name evidence="2" type="primary">ORF8205</name>
</gene>
<evidence type="ECO:0000313" key="2">
    <source>
        <dbReference type="EMBL" id="CEK49573.1"/>
    </source>
</evidence>